<accession>A0ABP1FYA2</accession>
<dbReference type="SUPFAM" id="SSF51445">
    <property type="entry name" value="(Trans)glycosidases"/>
    <property type="match status" value="1"/>
</dbReference>
<evidence type="ECO:0000313" key="10">
    <source>
        <dbReference type="EMBL" id="CAL5224001.1"/>
    </source>
</evidence>
<evidence type="ECO:0000256" key="8">
    <source>
        <dbReference type="SAM" id="Phobius"/>
    </source>
</evidence>
<keyword evidence="5" id="KW-0326">Glycosidase</keyword>
<evidence type="ECO:0000259" key="9">
    <source>
        <dbReference type="Pfam" id="PF00150"/>
    </source>
</evidence>
<comment type="caution">
    <text evidence="10">The sequence shown here is derived from an EMBL/GenBank/DDBJ whole genome shotgun (WGS) entry which is preliminary data.</text>
</comment>
<dbReference type="PANTHER" id="PTHR35923">
    <property type="entry name" value="MAJOR EXTRACELLULAR ENDOGLUCANASE"/>
    <property type="match status" value="1"/>
</dbReference>
<dbReference type="Pfam" id="PF00150">
    <property type="entry name" value="Cellulase"/>
    <property type="match status" value="1"/>
</dbReference>
<keyword evidence="6" id="KW-0624">Polysaccharide degradation</keyword>
<evidence type="ECO:0000256" key="3">
    <source>
        <dbReference type="ARBA" id="ARBA00023001"/>
    </source>
</evidence>
<feature type="transmembrane region" description="Helical" evidence="8">
    <location>
        <begin position="676"/>
        <end position="697"/>
    </location>
</feature>
<evidence type="ECO:0000256" key="6">
    <source>
        <dbReference type="ARBA" id="ARBA00023326"/>
    </source>
</evidence>
<evidence type="ECO:0000256" key="2">
    <source>
        <dbReference type="ARBA" id="ARBA00022801"/>
    </source>
</evidence>
<dbReference type="PANTHER" id="PTHR35923:SF2">
    <property type="entry name" value="ENDOGLUCANASE"/>
    <property type="match status" value="1"/>
</dbReference>
<organism evidence="10 11">
    <name type="scientific">Coccomyxa viridis</name>
    <dbReference type="NCBI Taxonomy" id="1274662"/>
    <lineage>
        <taxon>Eukaryota</taxon>
        <taxon>Viridiplantae</taxon>
        <taxon>Chlorophyta</taxon>
        <taxon>core chlorophytes</taxon>
        <taxon>Trebouxiophyceae</taxon>
        <taxon>Trebouxiophyceae incertae sedis</taxon>
        <taxon>Coccomyxaceae</taxon>
        <taxon>Coccomyxa</taxon>
    </lineage>
</organism>
<keyword evidence="2" id="KW-0378">Hydrolase</keyword>
<gene>
    <name evidence="10" type="primary">g6619</name>
    <name evidence="10" type="ORF">VP750_LOCUS5660</name>
</gene>
<proteinExistence type="inferred from homology"/>
<keyword evidence="8" id="KW-0812">Transmembrane</keyword>
<keyword evidence="4" id="KW-0119">Carbohydrate metabolism</keyword>
<name>A0ABP1FYA2_9CHLO</name>
<dbReference type="Gene3D" id="3.20.20.80">
    <property type="entry name" value="Glycosidases"/>
    <property type="match status" value="1"/>
</dbReference>
<evidence type="ECO:0000256" key="1">
    <source>
        <dbReference type="ARBA" id="ARBA00005641"/>
    </source>
</evidence>
<dbReference type="InterPro" id="IPR001547">
    <property type="entry name" value="Glyco_hydro_5"/>
</dbReference>
<dbReference type="InterPro" id="IPR017853">
    <property type="entry name" value="GH"/>
</dbReference>
<evidence type="ECO:0000313" key="11">
    <source>
        <dbReference type="Proteomes" id="UP001497392"/>
    </source>
</evidence>
<dbReference type="EMBL" id="CAXHTA020000009">
    <property type="protein sequence ID" value="CAL5224001.1"/>
    <property type="molecule type" value="Genomic_DNA"/>
</dbReference>
<sequence>MRRKGSLCKRRGTGWQSQNRQREQVRLRGRRRQTGDEDDRALQKEGRHRTQQALRGTITMARTNKALFLAATLLVACCTAQTLEPPALAPMQPLDAPATLEGATSMNAPAPAPEAVQAAASAAAPVQASAPAPAQITRDINAAALPLSTGSGPKGPTLLDQDGNEVILKGLSVFGFNSVWTMIGNLKAGSDSASSDIGQVIYRMKMLGFNAIRLPFTFEALNQAPVDYTEKCTVADAAVVEASVTPPKAMAQGVYANGKPQPPQTPPPVSDGVCNDYLPNDSTYNRYVWVVRYFASQGFYVVLDHQSLNGGPSDNIYDKDSFVASWVNLVKTVVAEAPEANGKLLIDFINEPDGYGFTWDGKNNKPNLGDYYLTLGDKVHEVCKSCIFLLEGTGQSNFLGVDWGTGFATDVNLIQTAGLSDPNKFFTALLDKEWLWQVAVAPHLYCPAAAGRPRLFADGPTMFNALSNVVGYLNAEGYCNADKCHRFPIVVSEFGSALNERSELDCFTSITDYFTSSGLANDGRHAPIQSWFYWAWNAETSITGGLVSDDLLTIMWNKIAALTGGSAEWPIGLGLRPWYLKGFEEVNGTSQVPNSDIPSWVLDEARAKSPAHAPAPSVDVADKFVIPVKHQDVAAASSLNSGEQTSPAGTTNGATQAVPAQAVPAAGGHRASSGTIAGATIGSLAAAAMIAGAAVVATRRMRKKQQAPESMATFNQAYDGNSAA</sequence>
<evidence type="ECO:0000256" key="7">
    <source>
        <dbReference type="SAM" id="MobiDB-lite"/>
    </source>
</evidence>
<feature type="region of interest" description="Disordered" evidence="7">
    <location>
        <begin position="1"/>
        <end position="51"/>
    </location>
</feature>
<keyword evidence="3" id="KW-0136">Cellulose degradation</keyword>
<keyword evidence="8" id="KW-0472">Membrane</keyword>
<evidence type="ECO:0000256" key="5">
    <source>
        <dbReference type="ARBA" id="ARBA00023295"/>
    </source>
</evidence>
<reference evidence="10 11" key="1">
    <citation type="submission" date="2024-06" db="EMBL/GenBank/DDBJ databases">
        <authorList>
            <person name="Kraege A."/>
            <person name="Thomma B."/>
        </authorList>
    </citation>
    <scope>NUCLEOTIDE SEQUENCE [LARGE SCALE GENOMIC DNA]</scope>
</reference>
<comment type="similarity">
    <text evidence="1">Belongs to the glycosyl hydrolase 5 (cellulase A) family.</text>
</comment>
<evidence type="ECO:0000256" key="4">
    <source>
        <dbReference type="ARBA" id="ARBA00023277"/>
    </source>
</evidence>
<feature type="compositionally biased region" description="Basic residues" evidence="7">
    <location>
        <begin position="1"/>
        <end position="12"/>
    </location>
</feature>
<feature type="region of interest" description="Disordered" evidence="7">
    <location>
        <begin position="702"/>
        <end position="724"/>
    </location>
</feature>
<feature type="transmembrane region" description="Helical" evidence="8">
    <location>
        <begin position="66"/>
        <end position="83"/>
    </location>
</feature>
<feature type="compositionally biased region" description="Polar residues" evidence="7">
    <location>
        <begin position="712"/>
        <end position="724"/>
    </location>
</feature>
<keyword evidence="11" id="KW-1185">Reference proteome</keyword>
<protein>
    <submittedName>
        <fullName evidence="10">G6619 protein</fullName>
    </submittedName>
</protein>
<dbReference type="Proteomes" id="UP001497392">
    <property type="component" value="Unassembled WGS sequence"/>
</dbReference>
<feature type="domain" description="Glycoside hydrolase family 5" evidence="9">
    <location>
        <begin position="275"/>
        <end position="538"/>
    </location>
</feature>
<keyword evidence="8" id="KW-1133">Transmembrane helix</keyword>